<dbReference type="Proteomes" id="UP000024404">
    <property type="component" value="Unassembled WGS sequence"/>
</dbReference>
<evidence type="ECO:0000313" key="2">
    <source>
        <dbReference type="Proteomes" id="UP000024404"/>
    </source>
</evidence>
<dbReference type="AlphaFoldDB" id="A0A8R1TTX4"/>
<sequence length="40" mass="4508">MKETNFLLATVYKNKLCFVADISVTKKQTSLTNSTRNISV</sequence>
<dbReference type="EnsemblMetazoa" id="OVOC4439.1">
    <property type="protein sequence ID" value="OVOC4439.1"/>
    <property type="gene ID" value="WBGene00241248"/>
</dbReference>
<proteinExistence type="predicted"/>
<dbReference type="EMBL" id="CMVM020000132">
    <property type="status" value="NOT_ANNOTATED_CDS"/>
    <property type="molecule type" value="Genomic_DNA"/>
</dbReference>
<keyword evidence="2" id="KW-1185">Reference proteome</keyword>
<accession>A0A8R1TTX4</accession>
<name>A0A8R1TTX4_ONCVO</name>
<organism evidence="1 2">
    <name type="scientific">Onchocerca volvulus</name>
    <dbReference type="NCBI Taxonomy" id="6282"/>
    <lineage>
        <taxon>Eukaryota</taxon>
        <taxon>Metazoa</taxon>
        <taxon>Ecdysozoa</taxon>
        <taxon>Nematoda</taxon>
        <taxon>Chromadorea</taxon>
        <taxon>Rhabditida</taxon>
        <taxon>Spirurina</taxon>
        <taxon>Spiruromorpha</taxon>
        <taxon>Filarioidea</taxon>
        <taxon>Onchocercidae</taxon>
        <taxon>Onchocerca</taxon>
    </lineage>
</organism>
<reference evidence="2" key="1">
    <citation type="submission" date="2013-10" db="EMBL/GenBank/DDBJ databases">
        <title>Genome sequencing of Onchocerca volvulus.</title>
        <authorList>
            <person name="Cotton J."/>
            <person name="Tsai J."/>
            <person name="Stanley E."/>
            <person name="Tracey A."/>
            <person name="Holroyd N."/>
            <person name="Lustigman S."/>
            <person name="Berriman M."/>
        </authorList>
    </citation>
    <scope>NUCLEOTIDE SEQUENCE</scope>
</reference>
<evidence type="ECO:0000313" key="1">
    <source>
        <dbReference type="EnsemblMetazoa" id="OVOC4439.1"/>
    </source>
</evidence>
<reference evidence="1" key="2">
    <citation type="submission" date="2022-06" db="UniProtKB">
        <authorList>
            <consortium name="EnsemblMetazoa"/>
        </authorList>
    </citation>
    <scope>IDENTIFICATION</scope>
</reference>
<protein>
    <submittedName>
        <fullName evidence="1">Uncharacterized protein</fullName>
    </submittedName>
</protein>